<dbReference type="InterPro" id="IPR051912">
    <property type="entry name" value="Alkylbase_DNA_Glycosylase/TA"/>
</dbReference>
<evidence type="ECO:0000256" key="3">
    <source>
        <dbReference type="ARBA" id="ARBA00022763"/>
    </source>
</evidence>
<dbReference type="GO" id="GO:0006307">
    <property type="term" value="P:DNA alkylation repair"/>
    <property type="evidence" value="ECO:0007669"/>
    <property type="project" value="TreeGrafter"/>
</dbReference>
<proteinExistence type="predicted"/>
<evidence type="ECO:0000256" key="4">
    <source>
        <dbReference type="ARBA" id="ARBA00023204"/>
    </source>
</evidence>
<name>A0A4U8W751_9NOCA</name>
<dbReference type="PANTHER" id="PTHR43003:SF6">
    <property type="entry name" value="DNA GLYCOSYLASE"/>
    <property type="match status" value="1"/>
</dbReference>
<evidence type="ECO:0000256" key="2">
    <source>
        <dbReference type="ARBA" id="ARBA00012000"/>
    </source>
</evidence>
<keyword evidence="3" id="KW-0227">DNA damage</keyword>
<dbReference type="CDD" id="cd00056">
    <property type="entry name" value="ENDO3c"/>
    <property type="match status" value="1"/>
</dbReference>
<dbReference type="GO" id="GO:0043916">
    <property type="term" value="F:DNA-7-methylguanine glycosylase activity"/>
    <property type="evidence" value="ECO:0007669"/>
    <property type="project" value="TreeGrafter"/>
</dbReference>
<evidence type="ECO:0000256" key="1">
    <source>
        <dbReference type="ARBA" id="ARBA00000086"/>
    </source>
</evidence>
<keyword evidence="4" id="KW-0234">DNA repair</keyword>
<evidence type="ECO:0000313" key="6">
    <source>
        <dbReference type="Proteomes" id="UP000290439"/>
    </source>
</evidence>
<dbReference type="PANTHER" id="PTHR43003">
    <property type="entry name" value="DNA-3-METHYLADENINE GLYCOSYLASE"/>
    <property type="match status" value="1"/>
</dbReference>
<gene>
    <name evidence="5" type="ORF">NCTC10797_04261</name>
</gene>
<dbReference type="EC" id="3.2.2.21" evidence="2"/>
<protein>
    <recommendedName>
        <fullName evidence="2">DNA-3-methyladenine glycosylase II</fullName>
        <ecNumber evidence="2">3.2.2.21</ecNumber>
    </recommendedName>
</protein>
<dbReference type="Gene3D" id="1.10.340.30">
    <property type="entry name" value="Hypothetical protein, domain 2"/>
    <property type="match status" value="1"/>
</dbReference>
<dbReference type="SUPFAM" id="SSF48150">
    <property type="entry name" value="DNA-glycosylase"/>
    <property type="match status" value="1"/>
</dbReference>
<dbReference type="InterPro" id="IPR011257">
    <property type="entry name" value="DNA_glycosylase"/>
</dbReference>
<evidence type="ECO:0000313" key="5">
    <source>
        <dbReference type="EMBL" id="VFB00465.1"/>
    </source>
</evidence>
<accession>A0A4U8W751</accession>
<dbReference type="GO" id="GO:0032993">
    <property type="term" value="C:protein-DNA complex"/>
    <property type="evidence" value="ECO:0007669"/>
    <property type="project" value="TreeGrafter"/>
</dbReference>
<sequence>MPEVRVESEAGCPGSVRTVTSERPIDLAHTISPLRRGPGDPCYQLTRDGAHWLTARMPTGPVTYRLAQAGPCAVQARAWGPGADEFLDRLPWMLCLDEDVSGFAPEHPKIAEAHRRHPGLRMLRTGLVFEALVPAVLEQKVHTVAAHASWRRLVRQFGCLPPGPAPDGMRVAPDADGWRRIPSWTYHRANVGPQRAQTIVRAARVAESLERGTGLAPAAAAKLLRSVSGIGEWTVAEISQRAFGDADALSVGDFHLAAIVGWTLLGRPLDDAAMVEYLEPLRPHRYRSVRLLSISGQARKPKFGPRTPITDHSWH</sequence>
<dbReference type="InterPro" id="IPR003265">
    <property type="entry name" value="HhH-GPD_domain"/>
</dbReference>
<comment type="catalytic activity">
    <reaction evidence="1">
        <text>Hydrolysis of alkylated DNA, releasing 3-methyladenine, 3-methylguanine, 7-methylguanine and 7-methyladenine.</text>
        <dbReference type="EC" id="3.2.2.21"/>
    </reaction>
</comment>
<dbReference type="GO" id="GO:0032131">
    <property type="term" value="F:alkylated DNA binding"/>
    <property type="evidence" value="ECO:0007669"/>
    <property type="project" value="TreeGrafter"/>
</dbReference>
<dbReference type="GO" id="GO:0005737">
    <property type="term" value="C:cytoplasm"/>
    <property type="evidence" value="ECO:0007669"/>
    <property type="project" value="TreeGrafter"/>
</dbReference>
<dbReference type="AlphaFoldDB" id="A0A4U8W751"/>
<dbReference type="Proteomes" id="UP000290439">
    <property type="component" value="Chromosome"/>
</dbReference>
<dbReference type="GO" id="GO:0006285">
    <property type="term" value="P:base-excision repair, AP site formation"/>
    <property type="evidence" value="ECO:0007669"/>
    <property type="project" value="TreeGrafter"/>
</dbReference>
<dbReference type="EMBL" id="LR215973">
    <property type="protein sequence ID" value="VFB00465.1"/>
    <property type="molecule type" value="Genomic_DNA"/>
</dbReference>
<dbReference type="GO" id="GO:0008725">
    <property type="term" value="F:DNA-3-methyladenine glycosylase activity"/>
    <property type="evidence" value="ECO:0007669"/>
    <property type="project" value="TreeGrafter"/>
</dbReference>
<reference evidence="5 6" key="1">
    <citation type="submission" date="2019-02" db="EMBL/GenBank/DDBJ databases">
        <authorList>
            <consortium name="Pathogen Informatics"/>
        </authorList>
    </citation>
    <scope>NUCLEOTIDE SEQUENCE [LARGE SCALE GENOMIC DNA]</scope>
    <source>
        <strain evidence="5 6">3012STDY6756504</strain>
    </source>
</reference>
<organism evidence="5 6">
    <name type="scientific">Nocardia cyriacigeorgica</name>
    <dbReference type="NCBI Taxonomy" id="135487"/>
    <lineage>
        <taxon>Bacteria</taxon>
        <taxon>Bacillati</taxon>
        <taxon>Actinomycetota</taxon>
        <taxon>Actinomycetes</taxon>
        <taxon>Mycobacteriales</taxon>
        <taxon>Nocardiaceae</taxon>
        <taxon>Nocardia</taxon>
    </lineage>
</organism>